<accession>A0A0K0GHC7</accession>
<name>A0A0K0GHC7_XANOP</name>
<dbReference type="GO" id="GO:0004650">
    <property type="term" value="F:polygalacturonase activity"/>
    <property type="evidence" value="ECO:0007669"/>
    <property type="project" value="InterPro"/>
</dbReference>
<evidence type="ECO:0000313" key="6">
    <source>
        <dbReference type="Proteomes" id="UP000001740"/>
    </source>
</evidence>
<reference evidence="5 6" key="1">
    <citation type="journal article" date="2008" name="BMC Genomics">
        <title>Genome sequence and rapid evolution of the rice pathogen Xanthomonas oryzae pv. oryzae PXO99A.</title>
        <authorList>
            <person name="Salzberg S.L."/>
            <person name="Sommer D.D."/>
            <person name="Schatz M.C."/>
            <person name="Phillippy A.M."/>
            <person name="Rabinowicz P.D."/>
            <person name="Tsuge S."/>
            <person name="Furutani A."/>
            <person name="Ochiai H."/>
            <person name="Delcher A.L."/>
            <person name="Kelley D."/>
            <person name="Madupu R."/>
            <person name="Puiu D."/>
            <person name="Radune D."/>
            <person name="Shumway M."/>
            <person name="Trapnell C."/>
            <person name="Aparna G."/>
            <person name="Jha G."/>
            <person name="Pandey A."/>
            <person name="Patil P.B."/>
            <person name="Ishihara H."/>
            <person name="Meyer D.F."/>
            <person name="Szurek B."/>
            <person name="Verdier V."/>
            <person name="Koebnik R."/>
            <person name="Dow J.M."/>
            <person name="Ryan R.P."/>
            <person name="Hirata H."/>
            <person name="Tsuyumu S."/>
            <person name="Won Lee S."/>
            <person name="Seo Y.S."/>
            <person name="Sriariyanum M."/>
            <person name="Ronald P.C."/>
            <person name="Sonti R.V."/>
            <person name="Van Sluys M.A."/>
            <person name="Leach J.E."/>
            <person name="White F.F."/>
            <person name="Bogdanove A.J."/>
        </authorList>
    </citation>
    <scope>NUCLEOTIDE SEQUENCE [LARGE SCALE GENOMIC DNA]</scope>
    <source>
        <strain evidence="5 6">PXO99A</strain>
    </source>
</reference>
<keyword evidence="3 4" id="KW-0326">Glycosidase</keyword>
<sequence>MRIKTSLAKGGPVSLITYRNTCLYGVSSPLVINPFYAAATSGTKPTFRQIVVDGLTTSNDAGGKGCILKGFDAQTPLDLVLANVAQSDALITASNAQIGLSNSAVTPSGTGVTTGTVEVGGAVPTCSGAPRFPAL</sequence>
<evidence type="ECO:0000256" key="3">
    <source>
        <dbReference type="ARBA" id="ARBA00023295"/>
    </source>
</evidence>
<dbReference type="KEGG" id="xop:PXO_04250"/>
<dbReference type="HOGENOM" id="CLU_155962_0_0_6"/>
<dbReference type="InterPro" id="IPR011050">
    <property type="entry name" value="Pectin_lyase_fold/virulence"/>
</dbReference>
<gene>
    <name evidence="5" type="ordered locus">PXO_04250</name>
</gene>
<dbReference type="Pfam" id="PF00295">
    <property type="entry name" value="Glyco_hydro_28"/>
    <property type="match status" value="1"/>
</dbReference>
<dbReference type="EMBL" id="CP000967">
    <property type="protein sequence ID" value="ACD57558.1"/>
    <property type="molecule type" value="Genomic_DNA"/>
</dbReference>
<evidence type="ECO:0000256" key="2">
    <source>
        <dbReference type="ARBA" id="ARBA00022801"/>
    </source>
</evidence>
<comment type="similarity">
    <text evidence="1 4">Belongs to the glycosyl hydrolase 28 family.</text>
</comment>
<protein>
    <submittedName>
        <fullName evidence="5">Endopolygalacturonase</fullName>
    </submittedName>
</protein>
<dbReference type="SUPFAM" id="SSF51126">
    <property type="entry name" value="Pectin lyase-like"/>
    <property type="match status" value="1"/>
</dbReference>
<keyword evidence="2 4" id="KW-0378">Hydrolase</keyword>
<dbReference type="Proteomes" id="UP000001740">
    <property type="component" value="Chromosome"/>
</dbReference>
<evidence type="ECO:0000313" key="5">
    <source>
        <dbReference type="EMBL" id="ACD57558.1"/>
    </source>
</evidence>
<dbReference type="eggNOG" id="COG5434">
    <property type="taxonomic scope" value="Bacteria"/>
</dbReference>
<dbReference type="GO" id="GO:0005975">
    <property type="term" value="P:carbohydrate metabolic process"/>
    <property type="evidence" value="ECO:0007669"/>
    <property type="project" value="InterPro"/>
</dbReference>
<proteinExistence type="inferred from homology"/>
<dbReference type="InterPro" id="IPR000743">
    <property type="entry name" value="Glyco_hydro_28"/>
</dbReference>
<evidence type="ECO:0000256" key="1">
    <source>
        <dbReference type="ARBA" id="ARBA00008834"/>
    </source>
</evidence>
<evidence type="ECO:0000256" key="4">
    <source>
        <dbReference type="RuleBase" id="RU361169"/>
    </source>
</evidence>
<organism evidence="5 6">
    <name type="scientific">Xanthomonas oryzae pv. oryzae (strain PXO99A)</name>
    <dbReference type="NCBI Taxonomy" id="360094"/>
    <lineage>
        <taxon>Bacteria</taxon>
        <taxon>Pseudomonadati</taxon>
        <taxon>Pseudomonadota</taxon>
        <taxon>Gammaproteobacteria</taxon>
        <taxon>Lysobacterales</taxon>
        <taxon>Lysobacteraceae</taxon>
        <taxon>Xanthomonas</taxon>
    </lineage>
</organism>
<dbReference type="AlphaFoldDB" id="A0A0K0GHC7"/>
<dbReference type="Gene3D" id="2.160.20.10">
    <property type="entry name" value="Single-stranded right-handed beta-helix, Pectin lyase-like"/>
    <property type="match status" value="1"/>
</dbReference>
<dbReference type="InterPro" id="IPR012334">
    <property type="entry name" value="Pectin_lyas_fold"/>
</dbReference>